<protein>
    <submittedName>
        <fullName evidence="2">Uncharacterized protein</fullName>
    </submittedName>
</protein>
<reference evidence="2" key="1">
    <citation type="journal article" date="2022" name="Int. J. Mol. Sci.">
        <title>Draft Genome of Tanacetum Coccineum: Genomic Comparison of Closely Related Tanacetum-Family Plants.</title>
        <authorList>
            <person name="Yamashiro T."/>
            <person name="Shiraishi A."/>
            <person name="Nakayama K."/>
            <person name="Satake H."/>
        </authorList>
    </citation>
    <scope>NUCLEOTIDE SEQUENCE</scope>
</reference>
<feature type="region of interest" description="Disordered" evidence="1">
    <location>
        <begin position="79"/>
        <end position="131"/>
    </location>
</feature>
<gene>
    <name evidence="2" type="ORF">Tco_0803554</name>
</gene>
<keyword evidence="3" id="KW-1185">Reference proteome</keyword>
<dbReference type="Proteomes" id="UP001151760">
    <property type="component" value="Unassembled WGS sequence"/>
</dbReference>
<comment type="caution">
    <text evidence="2">The sequence shown here is derived from an EMBL/GenBank/DDBJ whole genome shotgun (WGS) entry which is preliminary data.</text>
</comment>
<evidence type="ECO:0000256" key="1">
    <source>
        <dbReference type="SAM" id="MobiDB-lite"/>
    </source>
</evidence>
<organism evidence="2 3">
    <name type="scientific">Tanacetum coccineum</name>
    <dbReference type="NCBI Taxonomy" id="301880"/>
    <lineage>
        <taxon>Eukaryota</taxon>
        <taxon>Viridiplantae</taxon>
        <taxon>Streptophyta</taxon>
        <taxon>Embryophyta</taxon>
        <taxon>Tracheophyta</taxon>
        <taxon>Spermatophyta</taxon>
        <taxon>Magnoliopsida</taxon>
        <taxon>eudicotyledons</taxon>
        <taxon>Gunneridae</taxon>
        <taxon>Pentapetalae</taxon>
        <taxon>asterids</taxon>
        <taxon>campanulids</taxon>
        <taxon>Asterales</taxon>
        <taxon>Asteraceae</taxon>
        <taxon>Asteroideae</taxon>
        <taxon>Anthemideae</taxon>
        <taxon>Anthemidinae</taxon>
        <taxon>Tanacetum</taxon>
    </lineage>
</organism>
<name>A0ABQ5A4N4_9ASTR</name>
<evidence type="ECO:0000313" key="3">
    <source>
        <dbReference type="Proteomes" id="UP001151760"/>
    </source>
</evidence>
<proteinExistence type="predicted"/>
<evidence type="ECO:0000313" key="2">
    <source>
        <dbReference type="EMBL" id="GJS96586.1"/>
    </source>
</evidence>
<reference evidence="2" key="2">
    <citation type="submission" date="2022-01" db="EMBL/GenBank/DDBJ databases">
        <authorList>
            <person name="Yamashiro T."/>
            <person name="Shiraishi A."/>
            <person name="Satake H."/>
            <person name="Nakayama K."/>
        </authorList>
    </citation>
    <scope>NUCLEOTIDE SEQUENCE</scope>
</reference>
<dbReference type="EMBL" id="BQNB010011897">
    <property type="protein sequence ID" value="GJS96586.1"/>
    <property type="molecule type" value="Genomic_DNA"/>
</dbReference>
<accession>A0ABQ5A4N4</accession>
<sequence>MPLSYAALVVLTTRPTCQLSLASCLYSFKESLPSVPDVYGQSLEALPSQSTASGSESHVPGAVFKYEYPATVLVSDVPGAGTRVHTPAHGGFEAHDGLSDSILSSDPKPLEKHRPPPPQSVWSPEELSYPP</sequence>